<dbReference type="AlphaFoldDB" id="A0A0M5IG77"/>
<dbReference type="Proteomes" id="UP000068067">
    <property type="component" value="Chromosome"/>
</dbReference>
<accession>A0A0M5IG77</accession>
<dbReference type="RefSeq" id="WP_156322814.1">
    <property type="nucleotide sequence ID" value="NZ_CP009220.1"/>
</dbReference>
<dbReference type="KEGG" id="cdx:CDES_07755"/>
<dbReference type="PATRIC" id="fig|931089.4.peg.1565"/>
<keyword evidence="2" id="KW-1185">Reference proteome</keyword>
<protein>
    <submittedName>
        <fullName evidence="1">Uncharacterized protein</fullName>
    </submittedName>
</protein>
<gene>
    <name evidence="1" type="ORF">CDES_07755</name>
</gene>
<organism evidence="1 2">
    <name type="scientific">Corynebacterium deserti GIMN1.010</name>
    <dbReference type="NCBI Taxonomy" id="931089"/>
    <lineage>
        <taxon>Bacteria</taxon>
        <taxon>Bacillati</taxon>
        <taxon>Actinomycetota</taxon>
        <taxon>Actinomycetes</taxon>
        <taxon>Mycobacteriales</taxon>
        <taxon>Corynebacteriaceae</taxon>
        <taxon>Corynebacterium</taxon>
    </lineage>
</organism>
<proteinExistence type="predicted"/>
<evidence type="ECO:0000313" key="1">
    <source>
        <dbReference type="EMBL" id="ALC05956.1"/>
    </source>
</evidence>
<evidence type="ECO:0000313" key="2">
    <source>
        <dbReference type="Proteomes" id="UP000068067"/>
    </source>
</evidence>
<name>A0A0M5IG77_9CORY</name>
<reference evidence="1 2" key="1">
    <citation type="submission" date="2014-08" db="EMBL/GenBank/DDBJ databases">
        <title>Complete genome sequence of Corynebacterium deserti GIMN1.010 (=DSM 45689), isolated from desert sand in western China.</title>
        <authorList>
            <person name="Ruckert C."/>
            <person name="Albersmeier A."/>
            <person name="Kalinowski J."/>
        </authorList>
    </citation>
    <scope>NUCLEOTIDE SEQUENCE [LARGE SCALE GENOMIC DNA]</scope>
    <source>
        <strain evidence="1 2">GIMN1.010</strain>
    </source>
</reference>
<dbReference type="EMBL" id="CP009220">
    <property type="protein sequence ID" value="ALC05956.1"/>
    <property type="molecule type" value="Genomic_DNA"/>
</dbReference>
<sequence length="198" mass="21537">MPSRLEEPNLSVTVLDYAECVIKLGAQLLSGLGSVSNGSGHGAGYWVATTPLAVPVGPFTDNSEVHLLGTFDCLVNKAREAERNFAEGLGAFTFNVRHCSAFRKDEDGNVGYGQGIVIDDDGPPLFIDIESELVFDALRTDVERPLRDRIRVSSQIVGLLCNEVRFFRGDHRVLREHVGFLSSLVSQASVDEAAESDQ</sequence>
<dbReference type="STRING" id="931089.CDES_07755"/>